<dbReference type="AlphaFoldDB" id="A0A1D2VM96"/>
<keyword evidence="5 12" id="KW-0808">Transferase</keyword>
<evidence type="ECO:0000256" key="8">
    <source>
        <dbReference type="ARBA" id="ARBA00022989"/>
    </source>
</evidence>
<feature type="transmembrane region" description="Helical" evidence="10">
    <location>
        <begin position="87"/>
        <end position="109"/>
    </location>
</feature>
<name>A0A1D2VM96_9ASCO</name>
<evidence type="ECO:0000256" key="2">
    <source>
        <dbReference type="ARBA" id="ARBA00004922"/>
    </source>
</evidence>
<feature type="transmembrane region" description="Helical" evidence="10">
    <location>
        <begin position="427"/>
        <end position="450"/>
    </location>
</feature>
<feature type="signal peptide" evidence="11">
    <location>
        <begin position="1"/>
        <end position="25"/>
    </location>
</feature>
<dbReference type="EC" id="2.4.1.-" evidence="10"/>
<dbReference type="PANTHER" id="PTHR22760:SF2">
    <property type="entry name" value="ALPHA-1,2-MANNOSYLTRANSFERASE ALG9"/>
    <property type="match status" value="1"/>
</dbReference>
<keyword evidence="8 10" id="KW-1133">Transmembrane helix</keyword>
<dbReference type="RefSeq" id="XP_020049040.1">
    <property type="nucleotide sequence ID" value="XM_020190319.1"/>
</dbReference>
<feature type="transmembrane region" description="Helical" evidence="10">
    <location>
        <begin position="308"/>
        <end position="326"/>
    </location>
</feature>
<keyword evidence="7 10" id="KW-0256">Endoplasmic reticulum</keyword>
<feature type="transmembrane region" description="Helical" evidence="10">
    <location>
        <begin position="216"/>
        <end position="232"/>
    </location>
</feature>
<dbReference type="UniPathway" id="UPA00378"/>
<dbReference type="Pfam" id="PF03901">
    <property type="entry name" value="Glyco_transf_22"/>
    <property type="match status" value="1"/>
</dbReference>
<keyword evidence="6 10" id="KW-0812">Transmembrane</keyword>
<dbReference type="GO" id="GO:0006488">
    <property type="term" value="P:dolichol-linked oligosaccharide biosynthetic process"/>
    <property type="evidence" value="ECO:0007669"/>
    <property type="project" value="EnsemblFungi"/>
</dbReference>
<evidence type="ECO:0000256" key="6">
    <source>
        <dbReference type="ARBA" id="ARBA00022692"/>
    </source>
</evidence>
<dbReference type="GO" id="GO:0052926">
    <property type="term" value="F:dol-P-Man:Man(6)GlcNAc(2)-PP-Dol alpha-1,2-mannosyltransferase activity"/>
    <property type="evidence" value="ECO:0007669"/>
    <property type="project" value="EnsemblFungi"/>
</dbReference>
<evidence type="ECO:0000313" key="12">
    <source>
        <dbReference type="EMBL" id="ODV62733.1"/>
    </source>
</evidence>
<proteinExistence type="inferred from homology"/>
<dbReference type="FunCoup" id="A0A1D2VM96">
    <property type="interactions" value="954"/>
</dbReference>
<feature type="transmembrane region" description="Helical" evidence="10">
    <location>
        <begin position="121"/>
        <end position="140"/>
    </location>
</feature>
<dbReference type="GeneID" id="30963955"/>
<dbReference type="InterPro" id="IPR005599">
    <property type="entry name" value="GPI_mannosylTrfase"/>
</dbReference>
<comment type="pathway">
    <text evidence="2">Protein modification; protein glycosylation.</text>
</comment>
<keyword evidence="11" id="KW-0732">Signal</keyword>
<dbReference type="InParanoid" id="A0A1D2VM96"/>
<sequence>MPKNQKLPLQCFLLLSLLISRSLSALYMISQDCDEVFNYWEPLNFLLRNFGKQTWEYSPLYAIRSWAYLLPYSIFYPIIHSNLFPKIYYNFYSIRLFLASLSFFSDVSLFNSIKNLIHPKIANYFIFFQLISPALSHSSIALLPSSFSMIFNNLALSNYIHFLNDKNHHHLKHSLLTIFWFSFGSLIGWPFNLALFIPMAFKFLSYYLNNIKKFPLFFYSSSMIFFSILLIIKEIDTKFYKKFQLVPFNIIFYNVLNSNDKSGPNIFGTEKLSYYILNLLLNFNLIAILSFLSLFISPLNLSPNLSLFNYFTLIYPMVFWCLIFFSQPHKEERFLYPIYPWINLSTSILIYQLITLFDNSSKYNLSSFLSNHRNSLNIKLFKKEDNSNLKINQKLNSNTTTTTNDNINNQSNDYETLFSLLYNNINFIILFVRNFLKIFLILLITAFSILRILSLVNNYSAPYIVYSHIPQDASGNICVGREWYRYPSSFFLPDNLRLKFTLSGFNGLLPGDFEENIGLIESISKIPKNMNNQNLFDPSKLTDIQNCNYYVDTSKQVDVEIGESQLISNENNILKIQKNWTLLHCDKLIDTSSQILTRVFYIPVFIQNLIGIKTKYFDYCLLKRINDDN</sequence>
<dbReference type="GO" id="GO:0052918">
    <property type="term" value="F:dol-P-Man:Man(8)GlcNAc(2)-PP-Dol alpha-1,2-mannosyltransferase activity"/>
    <property type="evidence" value="ECO:0007669"/>
    <property type="project" value="EnsemblFungi"/>
</dbReference>
<feature type="transmembrane region" description="Helical" evidence="10">
    <location>
        <begin position="338"/>
        <end position="357"/>
    </location>
</feature>
<protein>
    <recommendedName>
        <fullName evidence="10">Mannosyltransferase</fullName>
        <ecNumber evidence="10">2.4.1.-</ecNumber>
    </recommendedName>
</protein>
<comment type="subcellular location">
    <subcellularLocation>
        <location evidence="1 10">Endoplasmic reticulum membrane</location>
        <topology evidence="1 10">Multi-pass membrane protein</topology>
    </subcellularLocation>
</comment>
<comment type="similarity">
    <text evidence="3 10">Belongs to the glycosyltransferase 22 family.</text>
</comment>
<evidence type="ECO:0000256" key="4">
    <source>
        <dbReference type="ARBA" id="ARBA00022676"/>
    </source>
</evidence>
<evidence type="ECO:0000256" key="9">
    <source>
        <dbReference type="ARBA" id="ARBA00023136"/>
    </source>
</evidence>
<evidence type="ECO:0000256" key="5">
    <source>
        <dbReference type="ARBA" id="ARBA00022679"/>
    </source>
</evidence>
<evidence type="ECO:0000256" key="1">
    <source>
        <dbReference type="ARBA" id="ARBA00004477"/>
    </source>
</evidence>
<feature type="transmembrane region" description="Helical" evidence="10">
    <location>
        <begin position="275"/>
        <end position="296"/>
    </location>
</feature>
<reference evidence="13" key="1">
    <citation type="submission" date="2016-05" db="EMBL/GenBank/DDBJ databases">
        <title>Comparative genomics of biotechnologically important yeasts.</title>
        <authorList>
            <consortium name="DOE Joint Genome Institute"/>
            <person name="Riley R."/>
            <person name="Haridas S."/>
            <person name="Wolfe K.H."/>
            <person name="Lopes M.R."/>
            <person name="Hittinger C.T."/>
            <person name="Goker M."/>
            <person name="Salamov A."/>
            <person name="Wisecaver J."/>
            <person name="Long T.M."/>
            <person name="Aerts A.L."/>
            <person name="Barry K."/>
            <person name="Choi C."/>
            <person name="Clum A."/>
            <person name="Coughlan A.Y."/>
            <person name="Deshpande S."/>
            <person name="Douglass A.P."/>
            <person name="Hanson S.J."/>
            <person name="Klenk H.-P."/>
            <person name="Labutti K."/>
            <person name="Lapidus A."/>
            <person name="Lindquist E."/>
            <person name="Lipzen A."/>
            <person name="Meier-Kolthoff J.P."/>
            <person name="Ohm R.A."/>
            <person name="Otillar R.P."/>
            <person name="Pangilinan J."/>
            <person name="Peng Y."/>
            <person name="Rokas A."/>
            <person name="Rosa C.A."/>
            <person name="Scheuner C."/>
            <person name="Sibirny A.A."/>
            <person name="Slot J.C."/>
            <person name="Stielow J.B."/>
            <person name="Sun H."/>
            <person name="Kurtzman C.P."/>
            <person name="Blackwell M."/>
            <person name="Grigoriev I.V."/>
            <person name="Jeffries T.W."/>
        </authorList>
    </citation>
    <scope>NUCLEOTIDE SEQUENCE [LARGE SCALE GENOMIC DNA]</scope>
    <source>
        <strain evidence="13">DSM 1968</strain>
    </source>
</reference>
<dbReference type="OrthoDB" id="497541at2759"/>
<evidence type="ECO:0000256" key="10">
    <source>
        <dbReference type="RuleBase" id="RU363075"/>
    </source>
</evidence>
<evidence type="ECO:0000256" key="7">
    <source>
        <dbReference type="ARBA" id="ARBA00022824"/>
    </source>
</evidence>
<gene>
    <name evidence="12" type="ORF">ASCRUDRAFT_31991</name>
</gene>
<keyword evidence="13" id="KW-1185">Reference proteome</keyword>
<evidence type="ECO:0000313" key="13">
    <source>
        <dbReference type="Proteomes" id="UP000095038"/>
    </source>
</evidence>
<dbReference type="EMBL" id="KV454476">
    <property type="protein sequence ID" value="ODV62733.1"/>
    <property type="molecule type" value="Genomic_DNA"/>
</dbReference>
<dbReference type="Proteomes" id="UP000095038">
    <property type="component" value="Unassembled WGS sequence"/>
</dbReference>
<dbReference type="PANTHER" id="PTHR22760">
    <property type="entry name" value="GLYCOSYLTRANSFERASE"/>
    <property type="match status" value="1"/>
</dbReference>
<evidence type="ECO:0000256" key="3">
    <source>
        <dbReference type="ARBA" id="ARBA00007063"/>
    </source>
</evidence>
<accession>A0A1D2VM96</accession>
<organism evidence="12 13">
    <name type="scientific">Ascoidea rubescens DSM 1968</name>
    <dbReference type="NCBI Taxonomy" id="1344418"/>
    <lineage>
        <taxon>Eukaryota</taxon>
        <taxon>Fungi</taxon>
        <taxon>Dikarya</taxon>
        <taxon>Ascomycota</taxon>
        <taxon>Saccharomycotina</taxon>
        <taxon>Saccharomycetes</taxon>
        <taxon>Ascoideaceae</taxon>
        <taxon>Ascoidea</taxon>
    </lineage>
</organism>
<keyword evidence="4 10" id="KW-0328">Glycosyltransferase</keyword>
<dbReference type="GO" id="GO:0005789">
    <property type="term" value="C:endoplasmic reticulum membrane"/>
    <property type="evidence" value="ECO:0007669"/>
    <property type="project" value="UniProtKB-SubCell"/>
</dbReference>
<dbReference type="STRING" id="1344418.A0A1D2VM96"/>
<keyword evidence="9 10" id="KW-0472">Membrane</keyword>
<feature type="transmembrane region" description="Helical" evidence="10">
    <location>
        <begin position="175"/>
        <end position="196"/>
    </location>
</feature>
<feature type="chain" id="PRO_5008910533" description="Mannosyltransferase" evidence="11">
    <location>
        <begin position="26"/>
        <end position="629"/>
    </location>
</feature>
<evidence type="ECO:0000256" key="11">
    <source>
        <dbReference type="SAM" id="SignalP"/>
    </source>
</evidence>